<gene>
    <name evidence="2" type="ORF">Taro_026780</name>
</gene>
<evidence type="ECO:0000256" key="1">
    <source>
        <dbReference type="SAM" id="MobiDB-lite"/>
    </source>
</evidence>
<feature type="region of interest" description="Disordered" evidence="1">
    <location>
        <begin position="181"/>
        <end position="204"/>
    </location>
</feature>
<accession>A0A843V710</accession>
<name>A0A843V710_COLES</name>
<protein>
    <submittedName>
        <fullName evidence="2">Uncharacterized protein</fullName>
    </submittedName>
</protein>
<dbReference type="Proteomes" id="UP000652761">
    <property type="component" value="Unassembled WGS sequence"/>
</dbReference>
<feature type="non-terminal residue" evidence="2">
    <location>
        <position position="323"/>
    </location>
</feature>
<sequence length="323" mass="34523">LLPLPPLFASASSPLAGAPACTSSSHRCWWKEQRPPPLPSPRATVMPFFSSRWRLHLLLSLQLQPPLLSPLQAPAGQARKRGRGDCGHNSAMAATAHTSGVFFGPLVVQDHIRNSYLTTPTRFGDFLPVVESPYFLDVIPVVLPTAAKAHEAKQAKKEPQAQEANLIQMFATYTINFVDTPTTGKNKRRKSSKKPTTRGISGSGKAVRVGDLRICLDGSETLMIPERHVATIPVKNSFGILPKVRNGNARKSEAKGYVGKPYATNGNGVTTATTTITTNTTSTAGTTTVAASASSTNNPANIAYSGTPAWQCATKYTPCRICG</sequence>
<comment type="caution">
    <text evidence="2">The sequence shown here is derived from an EMBL/GenBank/DDBJ whole genome shotgun (WGS) entry which is preliminary data.</text>
</comment>
<keyword evidence="3" id="KW-1185">Reference proteome</keyword>
<dbReference type="AlphaFoldDB" id="A0A843V710"/>
<proteinExistence type="predicted"/>
<evidence type="ECO:0000313" key="3">
    <source>
        <dbReference type="Proteomes" id="UP000652761"/>
    </source>
</evidence>
<evidence type="ECO:0000313" key="2">
    <source>
        <dbReference type="EMBL" id="MQL94122.1"/>
    </source>
</evidence>
<feature type="compositionally biased region" description="Basic residues" evidence="1">
    <location>
        <begin position="185"/>
        <end position="196"/>
    </location>
</feature>
<organism evidence="2 3">
    <name type="scientific">Colocasia esculenta</name>
    <name type="common">Wild taro</name>
    <name type="synonym">Arum esculentum</name>
    <dbReference type="NCBI Taxonomy" id="4460"/>
    <lineage>
        <taxon>Eukaryota</taxon>
        <taxon>Viridiplantae</taxon>
        <taxon>Streptophyta</taxon>
        <taxon>Embryophyta</taxon>
        <taxon>Tracheophyta</taxon>
        <taxon>Spermatophyta</taxon>
        <taxon>Magnoliopsida</taxon>
        <taxon>Liliopsida</taxon>
        <taxon>Araceae</taxon>
        <taxon>Aroideae</taxon>
        <taxon>Colocasieae</taxon>
        <taxon>Colocasia</taxon>
    </lineage>
</organism>
<dbReference type="EMBL" id="NMUH01001635">
    <property type="protein sequence ID" value="MQL94122.1"/>
    <property type="molecule type" value="Genomic_DNA"/>
</dbReference>
<reference evidence="2" key="1">
    <citation type="submission" date="2017-07" db="EMBL/GenBank/DDBJ databases">
        <title>Taro Niue Genome Assembly and Annotation.</title>
        <authorList>
            <person name="Atibalentja N."/>
            <person name="Keating K."/>
            <person name="Fields C.J."/>
        </authorList>
    </citation>
    <scope>NUCLEOTIDE SEQUENCE</scope>
    <source>
        <strain evidence="2">Niue_2</strain>
        <tissue evidence="2">Leaf</tissue>
    </source>
</reference>